<organism evidence="2 3">
    <name type="scientific">Pristionchus fissidentatus</name>
    <dbReference type="NCBI Taxonomy" id="1538716"/>
    <lineage>
        <taxon>Eukaryota</taxon>
        <taxon>Metazoa</taxon>
        <taxon>Ecdysozoa</taxon>
        <taxon>Nematoda</taxon>
        <taxon>Chromadorea</taxon>
        <taxon>Rhabditida</taxon>
        <taxon>Rhabditina</taxon>
        <taxon>Diplogasteromorpha</taxon>
        <taxon>Diplogasteroidea</taxon>
        <taxon>Neodiplogasteridae</taxon>
        <taxon>Pristionchus</taxon>
    </lineage>
</organism>
<dbReference type="EMBL" id="BTSY01000004">
    <property type="protein sequence ID" value="GMT23065.1"/>
    <property type="molecule type" value="Genomic_DNA"/>
</dbReference>
<feature type="transmembrane region" description="Helical" evidence="1">
    <location>
        <begin position="27"/>
        <end position="45"/>
    </location>
</feature>
<keyword evidence="1" id="KW-0812">Transmembrane</keyword>
<reference evidence="2" key="1">
    <citation type="submission" date="2023-10" db="EMBL/GenBank/DDBJ databases">
        <title>Genome assembly of Pristionchus species.</title>
        <authorList>
            <person name="Yoshida K."/>
            <person name="Sommer R.J."/>
        </authorList>
    </citation>
    <scope>NUCLEOTIDE SEQUENCE</scope>
    <source>
        <strain evidence="2">RS5133</strain>
    </source>
</reference>
<evidence type="ECO:0000313" key="3">
    <source>
        <dbReference type="Proteomes" id="UP001432322"/>
    </source>
</evidence>
<evidence type="ECO:0000256" key="1">
    <source>
        <dbReference type="SAM" id="Phobius"/>
    </source>
</evidence>
<feature type="transmembrane region" description="Helical" evidence="1">
    <location>
        <begin position="127"/>
        <end position="143"/>
    </location>
</feature>
<dbReference type="Proteomes" id="UP001432322">
    <property type="component" value="Unassembled WGS sequence"/>
</dbReference>
<evidence type="ECO:0000313" key="2">
    <source>
        <dbReference type="EMBL" id="GMT23065.1"/>
    </source>
</evidence>
<protein>
    <submittedName>
        <fullName evidence="2">Uncharacterized protein</fullName>
    </submittedName>
</protein>
<feature type="non-terminal residue" evidence="2">
    <location>
        <position position="1"/>
    </location>
</feature>
<comment type="caution">
    <text evidence="2">The sequence shown here is derived from an EMBL/GenBank/DDBJ whole genome shotgun (WGS) entry which is preliminary data.</text>
</comment>
<proteinExistence type="predicted"/>
<dbReference type="AlphaFoldDB" id="A0AAV5VX45"/>
<feature type="transmembrane region" description="Helical" evidence="1">
    <location>
        <begin position="90"/>
        <end position="107"/>
    </location>
</feature>
<sequence length="178" mass="20224">YHSTLTLFGMADEQTSKCRCRRSWNKILTFTYAILFTVVHALLVWDSIDKLTQTRALAPLVIETALTSLFASAAIGVLLKSDRLMRLFKWTLFSCGSSVIIIFTAYAASEIYDMTTKIGEVGDQLNSLLRVFLFTVIAVKLFLHANETTDKYSEELREKEKRVNIYHLVKSPEGIVFV</sequence>
<name>A0AAV5VX45_9BILA</name>
<keyword evidence="1" id="KW-1133">Transmembrane helix</keyword>
<feature type="transmembrane region" description="Helical" evidence="1">
    <location>
        <begin position="57"/>
        <end position="78"/>
    </location>
</feature>
<accession>A0AAV5VX45</accession>
<keyword evidence="1" id="KW-0472">Membrane</keyword>
<gene>
    <name evidence="2" type="ORF">PFISCL1PPCAC_14362</name>
</gene>
<keyword evidence="3" id="KW-1185">Reference proteome</keyword>